<dbReference type="AlphaFoldDB" id="A0AAF3F8I6"/>
<feature type="compositionally biased region" description="Low complexity" evidence="1">
    <location>
        <begin position="8"/>
        <end position="20"/>
    </location>
</feature>
<dbReference type="InterPro" id="IPR016197">
    <property type="entry name" value="Chromo-like_dom_sf"/>
</dbReference>
<reference evidence="3" key="1">
    <citation type="submission" date="2024-02" db="UniProtKB">
        <authorList>
            <consortium name="WormBaseParasite"/>
        </authorList>
    </citation>
    <scope>IDENTIFICATION</scope>
</reference>
<accession>A0AAF3F8I6</accession>
<organism evidence="2 3">
    <name type="scientific">Mesorhabditis belari</name>
    <dbReference type="NCBI Taxonomy" id="2138241"/>
    <lineage>
        <taxon>Eukaryota</taxon>
        <taxon>Metazoa</taxon>
        <taxon>Ecdysozoa</taxon>
        <taxon>Nematoda</taxon>
        <taxon>Chromadorea</taxon>
        <taxon>Rhabditida</taxon>
        <taxon>Rhabditina</taxon>
        <taxon>Rhabditomorpha</taxon>
        <taxon>Rhabditoidea</taxon>
        <taxon>Rhabditidae</taxon>
        <taxon>Mesorhabditinae</taxon>
        <taxon>Mesorhabditis</taxon>
    </lineage>
</organism>
<protein>
    <submittedName>
        <fullName evidence="3">Uncharacterized protein</fullName>
    </submittedName>
</protein>
<proteinExistence type="predicted"/>
<dbReference type="SUPFAM" id="SSF54160">
    <property type="entry name" value="Chromo domain-like"/>
    <property type="match status" value="1"/>
</dbReference>
<evidence type="ECO:0000256" key="1">
    <source>
        <dbReference type="SAM" id="MobiDB-lite"/>
    </source>
</evidence>
<dbReference type="PROSITE" id="PS51257">
    <property type="entry name" value="PROKAR_LIPOPROTEIN"/>
    <property type="match status" value="1"/>
</dbReference>
<feature type="region of interest" description="Disordered" evidence="1">
    <location>
        <begin position="1"/>
        <end position="20"/>
    </location>
</feature>
<name>A0AAF3F8I6_9BILA</name>
<evidence type="ECO:0000313" key="2">
    <source>
        <dbReference type="Proteomes" id="UP000887575"/>
    </source>
</evidence>
<dbReference type="WBParaSite" id="MBELARI_LOCUS3202">
    <property type="protein sequence ID" value="MBELARI_LOCUS3202"/>
    <property type="gene ID" value="MBELARI_LOCUS3202"/>
</dbReference>
<sequence length="199" mass="21543">MASDIKSEPASSPSTLPASPYGLSTGSCLSTMAPRFAQATTNMVGSDGSRIPEEMMARRDRLDLIRERLGANNIPPVLPVSSTPALVAALPQVNVTGASIENFPPTSADPRAVKNHEASTNVSLQSKNPTSLPSCLLDRGIKIEKIMKLFFVKNELVGLCKYKNCLVMQIVTVEKIKEVDPQALLRAYEPLFWDTQTNG</sequence>
<evidence type="ECO:0000313" key="3">
    <source>
        <dbReference type="WBParaSite" id="MBELARI_LOCUS3202"/>
    </source>
</evidence>
<dbReference type="Proteomes" id="UP000887575">
    <property type="component" value="Unassembled WGS sequence"/>
</dbReference>
<keyword evidence="2" id="KW-1185">Reference proteome</keyword>